<name>A0A0V0RCA4_9BILA</name>
<gene>
    <name evidence="2" type="ORF">T07_2872</name>
    <name evidence="1" type="ORF">T07_7530</name>
</gene>
<evidence type="ECO:0000313" key="1">
    <source>
        <dbReference type="EMBL" id="KRX12088.1"/>
    </source>
</evidence>
<proteinExistence type="predicted"/>
<dbReference type="EMBL" id="JYDL01000819">
    <property type="protein sequence ID" value="KRX12095.1"/>
    <property type="molecule type" value="Genomic_DNA"/>
</dbReference>
<dbReference type="AlphaFoldDB" id="A0A0V0RCA4"/>
<keyword evidence="3" id="KW-1185">Reference proteome</keyword>
<organism evidence="2 3">
    <name type="scientific">Trichinella nelsoni</name>
    <dbReference type="NCBI Taxonomy" id="6336"/>
    <lineage>
        <taxon>Eukaryota</taxon>
        <taxon>Metazoa</taxon>
        <taxon>Ecdysozoa</taxon>
        <taxon>Nematoda</taxon>
        <taxon>Enoplea</taxon>
        <taxon>Dorylaimia</taxon>
        <taxon>Trichinellida</taxon>
        <taxon>Trichinellidae</taxon>
        <taxon>Trichinella</taxon>
    </lineage>
</organism>
<reference evidence="2 3" key="1">
    <citation type="submission" date="2015-01" db="EMBL/GenBank/DDBJ databases">
        <title>Evolution of Trichinella species and genotypes.</title>
        <authorList>
            <person name="Korhonen P.K."/>
            <person name="Edoardo P."/>
            <person name="Giuseppe L.R."/>
            <person name="Gasser R.B."/>
        </authorList>
    </citation>
    <scope>NUCLEOTIDE SEQUENCE [LARGE SCALE GENOMIC DNA]</scope>
    <source>
        <strain evidence="2">ISS37</strain>
    </source>
</reference>
<evidence type="ECO:0000313" key="3">
    <source>
        <dbReference type="Proteomes" id="UP000054630"/>
    </source>
</evidence>
<dbReference type="EMBL" id="JYDL01000835">
    <property type="protein sequence ID" value="KRX12088.1"/>
    <property type="molecule type" value="Genomic_DNA"/>
</dbReference>
<comment type="caution">
    <text evidence="2">The sequence shown here is derived from an EMBL/GenBank/DDBJ whole genome shotgun (WGS) entry which is preliminary data.</text>
</comment>
<accession>A0A0V0RCA4</accession>
<protein>
    <submittedName>
        <fullName evidence="2">Uncharacterized protein</fullName>
    </submittedName>
</protein>
<dbReference type="Proteomes" id="UP000054630">
    <property type="component" value="Unassembled WGS sequence"/>
</dbReference>
<sequence>MDTEIDYVIINTGRELPCALFLIVPLISFNDGGK</sequence>
<evidence type="ECO:0000313" key="2">
    <source>
        <dbReference type="EMBL" id="KRX12095.1"/>
    </source>
</evidence>